<dbReference type="SUPFAM" id="SSF54637">
    <property type="entry name" value="Thioesterase/thiol ester dehydrase-isomerase"/>
    <property type="match status" value="1"/>
</dbReference>
<gene>
    <name evidence="2" type="ORF">ACFFN0_04465</name>
</gene>
<dbReference type="InterPro" id="IPR027961">
    <property type="entry name" value="DUF4442"/>
</dbReference>
<dbReference type="RefSeq" id="WP_238330259.1">
    <property type="nucleotide sequence ID" value="NZ_JBHMAX010000010.1"/>
</dbReference>
<comment type="caution">
    <text evidence="2">The sequence shown here is derived from an EMBL/GenBank/DDBJ whole genome shotgun (WGS) entry which is preliminary data.</text>
</comment>
<dbReference type="Gene3D" id="3.10.129.10">
    <property type="entry name" value="Hotdog Thioesterase"/>
    <property type="match status" value="1"/>
</dbReference>
<dbReference type="EMBL" id="JBHMAX010000010">
    <property type="protein sequence ID" value="MFB9731294.1"/>
    <property type="molecule type" value="Genomic_DNA"/>
</dbReference>
<sequence>MSGPAAPRAGSRSAQRVGPVKALARDPRVLRVGMNAWPPFLFSGIHVQHIAEDFREVAVRLRHTPLTSNYVGTQFGGSIFAMCDPFWMLMVMRNLGRGYVVWDRAAEVEFLAPGRGPVGTTFHLTQEVLDELQVRADDGDRVLRWFDNEVVADDGTLVARVRKQVYVRRARG</sequence>
<dbReference type="Pfam" id="PF14539">
    <property type="entry name" value="DUF4442"/>
    <property type="match status" value="1"/>
</dbReference>
<keyword evidence="3" id="KW-1185">Reference proteome</keyword>
<evidence type="ECO:0000313" key="2">
    <source>
        <dbReference type="EMBL" id="MFB9731294.1"/>
    </source>
</evidence>
<reference evidence="2 3" key="1">
    <citation type="submission" date="2024-09" db="EMBL/GenBank/DDBJ databases">
        <authorList>
            <person name="Sun Q."/>
            <person name="Mori K."/>
        </authorList>
    </citation>
    <scope>NUCLEOTIDE SEQUENCE [LARGE SCALE GENOMIC DNA]</scope>
    <source>
        <strain evidence="2 3">JCM 12763</strain>
    </source>
</reference>
<protein>
    <submittedName>
        <fullName evidence="2">DUF4442 domain-containing protein</fullName>
    </submittedName>
</protein>
<organism evidence="2 3">
    <name type="scientific">Ornithinimicrobium kibberense</name>
    <dbReference type="NCBI Taxonomy" id="282060"/>
    <lineage>
        <taxon>Bacteria</taxon>
        <taxon>Bacillati</taxon>
        <taxon>Actinomycetota</taxon>
        <taxon>Actinomycetes</taxon>
        <taxon>Micrococcales</taxon>
        <taxon>Ornithinimicrobiaceae</taxon>
        <taxon>Ornithinimicrobium</taxon>
    </lineage>
</organism>
<feature type="region of interest" description="Disordered" evidence="1">
    <location>
        <begin position="1"/>
        <end position="20"/>
    </location>
</feature>
<name>A0ABV5V0J0_9MICO</name>
<dbReference type="Proteomes" id="UP001589613">
    <property type="component" value="Unassembled WGS sequence"/>
</dbReference>
<evidence type="ECO:0000256" key="1">
    <source>
        <dbReference type="SAM" id="MobiDB-lite"/>
    </source>
</evidence>
<evidence type="ECO:0000313" key="3">
    <source>
        <dbReference type="Proteomes" id="UP001589613"/>
    </source>
</evidence>
<dbReference type="InterPro" id="IPR029069">
    <property type="entry name" value="HotDog_dom_sf"/>
</dbReference>
<proteinExistence type="predicted"/>
<accession>A0ABV5V0J0</accession>